<accession>A0A9D2BFX0</accession>
<evidence type="ECO:0000313" key="4">
    <source>
        <dbReference type="Proteomes" id="UP000886740"/>
    </source>
</evidence>
<comment type="caution">
    <text evidence="3">The sequence shown here is derived from an EMBL/GenBank/DDBJ whole genome shotgun (WGS) entry which is preliminary data.</text>
</comment>
<dbReference type="InterPro" id="IPR050570">
    <property type="entry name" value="Cell_wall_metabolism_enzyme"/>
</dbReference>
<dbReference type="PANTHER" id="PTHR21666">
    <property type="entry name" value="PEPTIDASE-RELATED"/>
    <property type="match status" value="1"/>
</dbReference>
<dbReference type="PANTHER" id="PTHR21666:SF285">
    <property type="entry name" value="M23 FAMILY METALLOPEPTIDASE"/>
    <property type="match status" value="1"/>
</dbReference>
<feature type="signal peptide" evidence="1">
    <location>
        <begin position="1"/>
        <end position="26"/>
    </location>
</feature>
<dbReference type="GO" id="GO:0004222">
    <property type="term" value="F:metalloendopeptidase activity"/>
    <property type="evidence" value="ECO:0007669"/>
    <property type="project" value="TreeGrafter"/>
</dbReference>
<dbReference type="CDD" id="cd12797">
    <property type="entry name" value="M23_peptidase"/>
    <property type="match status" value="1"/>
</dbReference>
<name>A0A9D2BFX0_9BACT</name>
<feature type="chain" id="PRO_5038430550" evidence="1">
    <location>
        <begin position="27"/>
        <end position="563"/>
    </location>
</feature>
<dbReference type="AlphaFoldDB" id="A0A9D2BFX0"/>
<keyword evidence="1" id="KW-0732">Signal</keyword>
<proteinExistence type="predicted"/>
<dbReference type="Pfam" id="PF01551">
    <property type="entry name" value="Peptidase_M23"/>
    <property type="match status" value="1"/>
</dbReference>
<dbReference type="InterPro" id="IPR011055">
    <property type="entry name" value="Dup_hybrid_motif"/>
</dbReference>
<dbReference type="SUPFAM" id="SSF51261">
    <property type="entry name" value="Duplicated hybrid motif"/>
    <property type="match status" value="1"/>
</dbReference>
<sequence length="563" mass="64237">MTYPNIIKYIVASLFLIQGSLLPAQAQEPRNPFDFPILLSANFGELRSNHFHSGLDFKTQGVEGKPVHTVQEGYVSRISVSPWGYGNALYINHPDGTTTVYGHLKQFSKKIADYVKLKQYEQESFKVNLTLNPNEIPVKKDEVIALSGNTGSSGGPHLHFEIRDTESEEVLDPMDFYIDQIIDTRAPRIHAIMIVPQEGKGVVNGKGDKIILKPVIKNGKTTLEARLEAWGKIGLAIRCDDQMDKTTNIYGVKDILLTVDTQKVYHCHIDRFSFDETRYINSLTDYAEWRNHNTIFVKSFIDPGNRLPFVEGNDRGFITINEVRKYELTYRLTDAFGNSTILTFHIQGKEQTIPKEDQSDKNYFHWGSDNRFGAKGIRLYIPKGNLYDDLHFHYAVRRDTNALADLHILHDQPVPLHHKAKLSLFIQKDTLENKRQYGVVRFRKKGIIWVGGVYRDGRVDADIQELGSYSVRADTKAPTITPLNAANWLKRNRISLKLSDNLSGVESYRGEIDGKYALFEMNNRSVISYTLDRERLTKGAHVLRVTATDACGNESEYTYHFTW</sequence>
<dbReference type="InterPro" id="IPR016047">
    <property type="entry name" value="M23ase_b-sheet_dom"/>
</dbReference>
<protein>
    <submittedName>
        <fullName evidence="3">M23 family metallopeptidase</fullName>
    </submittedName>
</protein>
<evidence type="ECO:0000256" key="1">
    <source>
        <dbReference type="SAM" id="SignalP"/>
    </source>
</evidence>
<dbReference type="Proteomes" id="UP000886740">
    <property type="component" value="Unassembled WGS sequence"/>
</dbReference>
<reference evidence="3" key="1">
    <citation type="journal article" date="2021" name="PeerJ">
        <title>Extensive microbial diversity within the chicken gut microbiome revealed by metagenomics and culture.</title>
        <authorList>
            <person name="Gilroy R."/>
            <person name="Ravi A."/>
            <person name="Getino M."/>
            <person name="Pursley I."/>
            <person name="Horton D.L."/>
            <person name="Alikhan N.F."/>
            <person name="Baker D."/>
            <person name="Gharbi K."/>
            <person name="Hall N."/>
            <person name="Watson M."/>
            <person name="Adriaenssens E.M."/>
            <person name="Foster-Nyarko E."/>
            <person name="Jarju S."/>
            <person name="Secka A."/>
            <person name="Antonio M."/>
            <person name="Oren A."/>
            <person name="Chaudhuri R.R."/>
            <person name="La Ragione R."/>
            <person name="Hildebrand F."/>
            <person name="Pallen M.J."/>
        </authorList>
    </citation>
    <scope>NUCLEOTIDE SEQUENCE</scope>
    <source>
        <strain evidence="3">ChiGjej6B6-14162</strain>
    </source>
</reference>
<dbReference type="EMBL" id="DXEL01000026">
    <property type="protein sequence ID" value="HIX73992.1"/>
    <property type="molecule type" value="Genomic_DNA"/>
</dbReference>
<feature type="domain" description="M23ase beta-sheet core" evidence="2">
    <location>
        <begin position="51"/>
        <end position="118"/>
    </location>
</feature>
<gene>
    <name evidence="3" type="ORF">H9977_02970</name>
</gene>
<reference evidence="3" key="2">
    <citation type="submission" date="2021-04" db="EMBL/GenBank/DDBJ databases">
        <authorList>
            <person name="Gilroy R."/>
        </authorList>
    </citation>
    <scope>NUCLEOTIDE SEQUENCE</scope>
    <source>
        <strain evidence="3">ChiGjej6B6-14162</strain>
    </source>
</reference>
<evidence type="ECO:0000259" key="2">
    <source>
        <dbReference type="Pfam" id="PF01551"/>
    </source>
</evidence>
<evidence type="ECO:0000313" key="3">
    <source>
        <dbReference type="EMBL" id="HIX73992.1"/>
    </source>
</evidence>
<organism evidence="3 4">
    <name type="scientific">Candidatus Parabacteroides intestinipullorum</name>
    <dbReference type="NCBI Taxonomy" id="2838723"/>
    <lineage>
        <taxon>Bacteria</taxon>
        <taxon>Pseudomonadati</taxon>
        <taxon>Bacteroidota</taxon>
        <taxon>Bacteroidia</taxon>
        <taxon>Bacteroidales</taxon>
        <taxon>Tannerellaceae</taxon>
        <taxon>Parabacteroides</taxon>
    </lineage>
</organism>
<dbReference type="Gene3D" id="2.70.70.10">
    <property type="entry name" value="Glucose Permease (Domain IIA)"/>
    <property type="match status" value="1"/>
</dbReference>